<dbReference type="Gene3D" id="1.20.1280.50">
    <property type="match status" value="1"/>
</dbReference>
<dbReference type="InterPro" id="IPR036047">
    <property type="entry name" value="F-box-like_dom_sf"/>
</dbReference>
<dbReference type="SMART" id="SM00256">
    <property type="entry name" value="FBOX"/>
    <property type="match status" value="1"/>
</dbReference>
<protein>
    <recommendedName>
        <fullName evidence="1">F-box domain-containing protein</fullName>
    </recommendedName>
</protein>
<dbReference type="InterPro" id="IPR055290">
    <property type="entry name" value="At3g26010-like"/>
</dbReference>
<dbReference type="EMBL" id="CABITT030000008">
    <property type="protein sequence ID" value="VVB17379.1"/>
    <property type="molecule type" value="Genomic_DNA"/>
</dbReference>
<dbReference type="Pfam" id="PF00646">
    <property type="entry name" value="F-box"/>
    <property type="match status" value="1"/>
</dbReference>
<comment type="caution">
    <text evidence="2">The sequence shown here is derived from an EMBL/GenBank/DDBJ whole genome shotgun (WGS) entry which is preliminary data.</text>
</comment>
<dbReference type="PROSITE" id="PS50181">
    <property type="entry name" value="FBOX"/>
    <property type="match status" value="1"/>
</dbReference>
<dbReference type="InterPro" id="IPR056592">
    <property type="entry name" value="Beta-prop_At3g26010-like"/>
</dbReference>
<dbReference type="InterPro" id="IPR001810">
    <property type="entry name" value="F-box_dom"/>
</dbReference>
<dbReference type="Pfam" id="PF24750">
    <property type="entry name" value="b-prop_At3g26010-like"/>
    <property type="match status" value="1"/>
</dbReference>
<name>A0A565CUN3_9BRAS</name>
<gene>
    <name evidence="2" type="ORF">ANE_LOCUS27823</name>
</gene>
<accession>A0A565CUN3</accession>
<evidence type="ECO:0000313" key="2">
    <source>
        <dbReference type="EMBL" id="VVB17379.1"/>
    </source>
</evidence>
<keyword evidence="3" id="KW-1185">Reference proteome</keyword>
<dbReference type="CDD" id="cd22157">
    <property type="entry name" value="F-box_AtFBW1-like"/>
    <property type="match status" value="1"/>
</dbReference>
<feature type="domain" description="F-box" evidence="1">
    <location>
        <begin position="2"/>
        <end position="47"/>
    </location>
</feature>
<dbReference type="PANTHER" id="PTHR35546:SF25">
    <property type="entry name" value="F-BOX DOMAIN-CONTAINING PROTEIN"/>
    <property type="match status" value="1"/>
</dbReference>
<organism evidence="2 3">
    <name type="scientific">Arabis nemorensis</name>
    <dbReference type="NCBI Taxonomy" id="586526"/>
    <lineage>
        <taxon>Eukaryota</taxon>
        <taxon>Viridiplantae</taxon>
        <taxon>Streptophyta</taxon>
        <taxon>Embryophyta</taxon>
        <taxon>Tracheophyta</taxon>
        <taxon>Spermatophyta</taxon>
        <taxon>Magnoliopsida</taxon>
        <taxon>eudicotyledons</taxon>
        <taxon>Gunneridae</taxon>
        <taxon>Pentapetalae</taxon>
        <taxon>rosids</taxon>
        <taxon>malvids</taxon>
        <taxon>Brassicales</taxon>
        <taxon>Brassicaceae</taxon>
        <taxon>Arabideae</taxon>
        <taxon>Arabis</taxon>
    </lineage>
</organism>
<dbReference type="SUPFAM" id="SSF81383">
    <property type="entry name" value="F-box domain"/>
    <property type="match status" value="1"/>
</dbReference>
<sequence>MATGRRRIPEALLVEIVARLPLRSITRFKSVSKTWKSLVESSYFRGLFISLHRNSSSSSWSLMFRTDNITEAIGFHGCKTWGLHKSLGSYILPFQPTSSHYSYVASSNGLVWIEIFANRVDNMPYVHKSLVGNPVLQQWVEIPPPPEPCVATGLVTRVEEENGVVSSFKVVRTCQSRDRDMEEMFVWRVYVYSSETGLWTLKRLVSSYPIFYAASYPSMNLNGMIFMWEMDSDSIDQPGVLIPHDFWNEESDDQCQVIPLPLPYNKHVRRCLTTTSGGDDVIYIEIIDRKLKVWKLNINFEWRLSREEINMESVGFDFDCFPMAMNPFDSDIAYLWSRQHCCLVTGNLKTQEFIVHQDLEEWSSNEGFYRLKTSDSKSYMESNSNVTSVLMLSQFVLPKWMDLIPRLPN</sequence>
<reference evidence="2" key="1">
    <citation type="submission" date="2019-07" db="EMBL/GenBank/DDBJ databases">
        <authorList>
            <person name="Dittberner H."/>
        </authorList>
    </citation>
    <scope>NUCLEOTIDE SEQUENCE [LARGE SCALE GENOMIC DNA]</scope>
</reference>
<dbReference type="PANTHER" id="PTHR35546">
    <property type="entry name" value="F-BOX PROTEIN INTERACTION DOMAIN PROTEIN-RELATED"/>
    <property type="match status" value="1"/>
</dbReference>
<evidence type="ECO:0000259" key="1">
    <source>
        <dbReference type="PROSITE" id="PS50181"/>
    </source>
</evidence>
<proteinExistence type="predicted"/>
<dbReference type="OrthoDB" id="674184at2759"/>
<dbReference type="AlphaFoldDB" id="A0A565CUN3"/>
<evidence type="ECO:0000313" key="3">
    <source>
        <dbReference type="Proteomes" id="UP000489600"/>
    </source>
</evidence>
<dbReference type="Proteomes" id="UP000489600">
    <property type="component" value="Unassembled WGS sequence"/>
</dbReference>